<keyword evidence="5" id="KW-0862">Zinc</keyword>
<name>A0A7C8FQL3_9MICO</name>
<protein>
    <submittedName>
        <fullName evidence="7">M20/M25/M40 family metallo-hydrolase</fullName>
    </submittedName>
</protein>
<evidence type="ECO:0000256" key="4">
    <source>
        <dbReference type="ARBA" id="ARBA00022801"/>
    </source>
</evidence>
<dbReference type="GO" id="GO:0046872">
    <property type="term" value="F:metal ion binding"/>
    <property type="evidence" value="ECO:0007669"/>
    <property type="project" value="UniProtKB-KW"/>
</dbReference>
<dbReference type="Gene3D" id="3.30.70.360">
    <property type="match status" value="1"/>
</dbReference>
<accession>A0A7C8FQL3</accession>
<dbReference type="AlphaFoldDB" id="A0A7C8FQL3"/>
<evidence type="ECO:0000256" key="2">
    <source>
        <dbReference type="ARBA" id="ARBA00006247"/>
    </source>
</evidence>
<dbReference type="InterPro" id="IPR002933">
    <property type="entry name" value="Peptidase_M20"/>
</dbReference>
<dbReference type="SUPFAM" id="SSF55031">
    <property type="entry name" value="Bacterial exopeptidase dimerisation domain"/>
    <property type="match status" value="1"/>
</dbReference>
<dbReference type="SUPFAM" id="SSF53187">
    <property type="entry name" value="Zn-dependent exopeptidases"/>
    <property type="match status" value="1"/>
</dbReference>
<feature type="domain" description="Peptidase M20 dimerisation" evidence="6">
    <location>
        <begin position="220"/>
        <end position="354"/>
    </location>
</feature>
<dbReference type="PANTHER" id="PTHR43808:SF8">
    <property type="entry name" value="PEPTIDASE M20 DIMERISATION DOMAIN-CONTAINING PROTEIN"/>
    <property type="match status" value="1"/>
</dbReference>
<keyword evidence="8" id="KW-1185">Reference proteome</keyword>
<dbReference type="InterPro" id="IPR036264">
    <property type="entry name" value="Bact_exopeptidase_dim_dom"/>
</dbReference>
<dbReference type="NCBIfam" id="NF005913">
    <property type="entry name" value="PRK07906.1"/>
    <property type="match status" value="1"/>
</dbReference>
<dbReference type="InterPro" id="IPR011650">
    <property type="entry name" value="Peptidase_M20_dimer"/>
</dbReference>
<evidence type="ECO:0000313" key="8">
    <source>
        <dbReference type="Proteomes" id="UP000481339"/>
    </source>
</evidence>
<keyword evidence="3" id="KW-0479">Metal-binding</keyword>
<evidence type="ECO:0000259" key="6">
    <source>
        <dbReference type="Pfam" id="PF07687"/>
    </source>
</evidence>
<dbReference type="Proteomes" id="UP000481339">
    <property type="component" value="Unassembled WGS sequence"/>
</dbReference>
<gene>
    <name evidence="7" type="ORF">F8O02_03010</name>
</gene>
<sequence>MTTPDIASTDSMAFSALRDPGAPTSEEVLPEVVRVTRDLIRFDTSNHGDGRARGEGPVAEYIAAYLRDRGLEPVIVAPDPGEGPVRPSVFARWGGDRPDLPPILVHGHMDVVPARPEEWSVDPFAGEIRDGMLWGRGALDMKDMLGMMLASVDAMVTSGRRPRRDVILGFLADEEAGGARGAEWIAREHPELVADATVALSEVGGYTVTIGGRRAWLLQTGEKGHAWVRLTARGSSGHASAVRPDNAVTAIARAVAGIGAIDWPVELTETTRALLDGIRSLAGLPEDAAPERVLAEAGPAEPFLAATLRSTTTPTVIDAGFMQNVVPATAEARIDVRPLPGADEKVLDRLREAAGDDVTVEVLAEGHGYESPFSGTFVDAVRATIAELDPEAVVLPYLLNAGTDNVALRPLGLAGYGFVPMRVPDGFDLPGGYHAVDERVPLDTLAFGRRTLTALLERY</sequence>
<dbReference type="PROSITE" id="PS00758">
    <property type="entry name" value="ARGE_DAPE_CPG2_1"/>
    <property type="match status" value="1"/>
</dbReference>
<reference evidence="7 8" key="1">
    <citation type="submission" date="2019-09" db="EMBL/GenBank/DDBJ databases">
        <title>Phylogeny of genus Pseudoclavibacter and closely related genus.</title>
        <authorList>
            <person name="Li Y."/>
        </authorList>
    </citation>
    <scope>NUCLEOTIDE SEQUENCE [LARGE SCALE GENOMIC DNA]</scope>
    <source>
        <strain evidence="7 8">JCM 16921</strain>
    </source>
</reference>
<organism evidence="7 8">
    <name type="scientific">Pseudoclavibacter caeni</name>
    <dbReference type="NCBI Taxonomy" id="908846"/>
    <lineage>
        <taxon>Bacteria</taxon>
        <taxon>Bacillati</taxon>
        <taxon>Actinomycetota</taxon>
        <taxon>Actinomycetes</taxon>
        <taxon>Micrococcales</taxon>
        <taxon>Microbacteriaceae</taxon>
        <taxon>Pseudoclavibacter</taxon>
    </lineage>
</organism>
<dbReference type="GO" id="GO:0016787">
    <property type="term" value="F:hydrolase activity"/>
    <property type="evidence" value="ECO:0007669"/>
    <property type="project" value="UniProtKB-KW"/>
</dbReference>
<comment type="caution">
    <text evidence="7">The sequence shown here is derived from an EMBL/GenBank/DDBJ whole genome shotgun (WGS) entry which is preliminary data.</text>
</comment>
<dbReference type="Gene3D" id="1.10.150.900">
    <property type="match status" value="1"/>
</dbReference>
<dbReference type="OrthoDB" id="7055905at2"/>
<evidence type="ECO:0000313" key="7">
    <source>
        <dbReference type="EMBL" id="KAB1632847.1"/>
    </source>
</evidence>
<evidence type="ECO:0000256" key="1">
    <source>
        <dbReference type="ARBA" id="ARBA00001947"/>
    </source>
</evidence>
<dbReference type="InterPro" id="IPR050072">
    <property type="entry name" value="Peptidase_M20A"/>
</dbReference>
<dbReference type="PANTHER" id="PTHR43808">
    <property type="entry name" value="ACETYLORNITHINE DEACETYLASE"/>
    <property type="match status" value="1"/>
</dbReference>
<dbReference type="EMBL" id="WBKA01000002">
    <property type="protein sequence ID" value="KAB1632847.1"/>
    <property type="molecule type" value="Genomic_DNA"/>
</dbReference>
<proteinExistence type="inferred from homology"/>
<comment type="cofactor">
    <cofactor evidence="1">
        <name>Zn(2+)</name>
        <dbReference type="ChEBI" id="CHEBI:29105"/>
    </cofactor>
</comment>
<evidence type="ECO:0000256" key="5">
    <source>
        <dbReference type="ARBA" id="ARBA00022833"/>
    </source>
</evidence>
<dbReference type="Gene3D" id="3.40.630.10">
    <property type="entry name" value="Zn peptidases"/>
    <property type="match status" value="1"/>
</dbReference>
<evidence type="ECO:0000256" key="3">
    <source>
        <dbReference type="ARBA" id="ARBA00022723"/>
    </source>
</evidence>
<keyword evidence="4 7" id="KW-0378">Hydrolase</keyword>
<dbReference type="InterPro" id="IPR001261">
    <property type="entry name" value="ArgE/DapE_CS"/>
</dbReference>
<dbReference type="Pfam" id="PF07687">
    <property type="entry name" value="M20_dimer"/>
    <property type="match status" value="1"/>
</dbReference>
<dbReference type="Pfam" id="PF01546">
    <property type="entry name" value="Peptidase_M20"/>
    <property type="match status" value="1"/>
</dbReference>
<comment type="similarity">
    <text evidence="2">Belongs to the peptidase M20A family.</text>
</comment>